<keyword evidence="3" id="KW-1185">Reference proteome</keyword>
<dbReference type="RefSeq" id="WP_261494136.1">
    <property type="nucleotide sequence ID" value="NZ_JAOCQF010000001.1"/>
</dbReference>
<gene>
    <name evidence="2" type="ORF">N5I32_04190</name>
</gene>
<feature type="signal peptide" evidence="1">
    <location>
        <begin position="1"/>
        <end position="20"/>
    </location>
</feature>
<sequence length="79" mass="7998">MKKTLLASALLAAMAAPALASQCPALMAEIDAAMATATVDDATKAKIMELYEKGKAEHEGGDHAASEATLAEAKALLGI</sequence>
<name>A0ABT2NIG4_9RHOB</name>
<evidence type="ECO:0000313" key="3">
    <source>
        <dbReference type="Proteomes" id="UP001205601"/>
    </source>
</evidence>
<dbReference type="Proteomes" id="UP001205601">
    <property type="component" value="Unassembled WGS sequence"/>
</dbReference>
<organism evidence="2 3">
    <name type="scientific">Albidovulum sediminis</name>
    <dbReference type="NCBI Taxonomy" id="3066345"/>
    <lineage>
        <taxon>Bacteria</taxon>
        <taxon>Pseudomonadati</taxon>
        <taxon>Pseudomonadota</taxon>
        <taxon>Alphaproteobacteria</taxon>
        <taxon>Rhodobacterales</taxon>
        <taxon>Paracoccaceae</taxon>
        <taxon>Albidovulum</taxon>
    </lineage>
</organism>
<keyword evidence="1" id="KW-0732">Signal</keyword>
<evidence type="ECO:0000256" key="1">
    <source>
        <dbReference type="SAM" id="SignalP"/>
    </source>
</evidence>
<accession>A0ABT2NIG4</accession>
<proteinExistence type="predicted"/>
<dbReference type="EMBL" id="JAOCQF010000001">
    <property type="protein sequence ID" value="MCT8328712.1"/>
    <property type="molecule type" value="Genomic_DNA"/>
</dbReference>
<evidence type="ECO:0000313" key="2">
    <source>
        <dbReference type="EMBL" id="MCT8328712.1"/>
    </source>
</evidence>
<feature type="chain" id="PRO_5047293828" evidence="1">
    <location>
        <begin position="21"/>
        <end position="79"/>
    </location>
</feature>
<reference evidence="3" key="1">
    <citation type="submission" date="2023-07" db="EMBL/GenBank/DDBJ databases">
        <title>Defluviimonas sediminis sp. nov., isolated from mangrove sediment.</title>
        <authorList>
            <person name="Liu L."/>
            <person name="Li J."/>
            <person name="Huang Y."/>
            <person name="Pan J."/>
            <person name="Li M."/>
        </authorList>
    </citation>
    <scope>NUCLEOTIDE SEQUENCE [LARGE SCALE GENOMIC DNA]</scope>
    <source>
        <strain evidence="3">FT324</strain>
    </source>
</reference>
<protein>
    <submittedName>
        <fullName evidence="2">Uncharacterized protein</fullName>
    </submittedName>
</protein>
<comment type="caution">
    <text evidence="2">The sequence shown here is derived from an EMBL/GenBank/DDBJ whole genome shotgun (WGS) entry which is preliminary data.</text>
</comment>